<evidence type="ECO:0000313" key="1">
    <source>
        <dbReference type="EMBL" id="OHA61700.1"/>
    </source>
</evidence>
<dbReference type="Proteomes" id="UP000177140">
    <property type="component" value="Unassembled WGS sequence"/>
</dbReference>
<protein>
    <submittedName>
        <fullName evidence="1">Uncharacterized protein</fullName>
    </submittedName>
</protein>
<evidence type="ECO:0000313" key="2">
    <source>
        <dbReference type="Proteomes" id="UP000177140"/>
    </source>
</evidence>
<organism evidence="1 2">
    <name type="scientific">Candidatus Vogelbacteria bacterium RIFOXYD2_FULL_44_9</name>
    <dbReference type="NCBI Taxonomy" id="1802441"/>
    <lineage>
        <taxon>Bacteria</taxon>
        <taxon>Candidatus Vogeliibacteriota</taxon>
    </lineage>
</organism>
<reference evidence="1 2" key="1">
    <citation type="journal article" date="2016" name="Nat. Commun.">
        <title>Thousands of microbial genomes shed light on interconnected biogeochemical processes in an aquifer system.</title>
        <authorList>
            <person name="Anantharaman K."/>
            <person name="Brown C.T."/>
            <person name="Hug L.A."/>
            <person name="Sharon I."/>
            <person name="Castelle C.J."/>
            <person name="Probst A.J."/>
            <person name="Thomas B.C."/>
            <person name="Singh A."/>
            <person name="Wilkins M.J."/>
            <person name="Karaoz U."/>
            <person name="Brodie E.L."/>
            <person name="Williams K.H."/>
            <person name="Hubbard S.S."/>
            <person name="Banfield J.F."/>
        </authorList>
    </citation>
    <scope>NUCLEOTIDE SEQUENCE [LARGE SCALE GENOMIC DNA]</scope>
</reference>
<sequence>MAIERDKFLALKPFDHVIDHGGRMGHTWIVQTVVDGPDGKEILLRRRNDNFDGDAVVGIICRWDEAHKLVVDAQTGHPADEFNGSCAFIPPESVERVVEEMLASGRLNPEEADRLNKAGGNNTFEGIAIGCD</sequence>
<comment type="caution">
    <text evidence="1">The sequence shown here is derived from an EMBL/GenBank/DDBJ whole genome shotgun (WGS) entry which is preliminary data.</text>
</comment>
<dbReference type="EMBL" id="MHTM01000030">
    <property type="protein sequence ID" value="OHA61700.1"/>
    <property type="molecule type" value="Genomic_DNA"/>
</dbReference>
<accession>A0A1G2QM86</accession>
<proteinExistence type="predicted"/>
<dbReference type="AlphaFoldDB" id="A0A1G2QM86"/>
<name>A0A1G2QM86_9BACT</name>
<gene>
    <name evidence="1" type="ORF">A2556_01500</name>
</gene>